<protein>
    <recommendedName>
        <fullName evidence="3">Extracellular repeat protein, HAF family</fullName>
    </recommendedName>
</protein>
<evidence type="ECO:0008006" key="3">
    <source>
        <dbReference type="Google" id="ProtNLM"/>
    </source>
</evidence>
<dbReference type="NCBIfam" id="TIGR02913">
    <property type="entry name" value="HAF_rpt"/>
    <property type="match status" value="3"/>
</dbReference>
<sequence>MTRYTRLIAIDLGMIGKHNVAVDINQAGQVVGYGQMADGSLRPFAWTRSTGLYELTRFNATEGVALRVNERGEIFGWYRRVGQDYSDMRGIFWTAENVPVDMGSPGKTPMCPASMNNDGVVVGWATTAVGAHAFRWTRSDGMKDLDSLSGYYGASYALSINDAGLIVGSSRGSDFPYDRAFTWIAPGPMAPLLPELSEGRESKALFVNNRGQIAGHHGPCDALWVYSYTPSGGRVDILSSHTNPEPSVGLGEGGHVLIDEQYGTLMRRLRVWTAEGGTVDVGGLRLEQYVQVTQAGNTMLSSSTGPSIIYHGFLRAVNVHGQVVGRSLVDDGEYHAFSWTASGGIVDLNALAGGASSAALAVNDAGQIVGYSVQADGTTHAMLWVPQLIVVDRIAELRVRLRAMAPRPAILASLDTRLLAALEAATAEKNVVVHDVLGAFIREAEAQGGVVLTVGQAKELVTSAQQIRASIQR</sequence>
<accession>A0ABM7WSH8</accession>
<dbReference type="RefSeq" id="WP_248360071.1">
    <property type="nucleotide sequence ID" value="NZ_AP025591.1"/>
</dbReference>
<organism evidence="1 2">
    <name type="scientific">Anaeromyxobacter oryzae</name>
    <dbReference type="NCBI Taxonomy" id="2918170"/>
    <lineage>
        <taxon>Bacteria</taxon>
        <taxon>Pseudomonadati</taxon>
        <taxon>Myxococcota</taxon>
        <taxon>Myxococcia</taxon>
        <taxon>Myxococcales</taxon>
        <taxon>Cystobacterineae</taxon>
        <taxon>Anaeromyxobacteraceae</taxon>
        <taxon>Anaeromyxobacter</taxon>
    </lineage>
</organism>
<keyword evidence="2" id="KW-1185">Reference proteome</keyword>
<gene>
    <name evidence="1" type="ORF">AMOR_14240</name>
</gene>
<name>A0ABM7WSH8_9BACT</name>
<reference evidence="2" key="1">
    <citation type="journal article" date="2022" name="Int. J. Syst. Evol. Microbiol.">
        <title>Anaeromyxobacter oryzae sp. nov., Anaeromyxobacter diazotrophicus sp. nov. and Anaeromyxobacter paludicola sp. nov., isolated from paddy soils.</title>
        <authorList>
            <person name="Itoh H."/>
            <person name="Xu Z."/>
            <person name="Mise K."/>
            <person name="Masuda Y."/>
            <person name="Ushijima N."/>
            <person name="Hayakawa C."/>
            <person name="Shiratori Y."/>
            <person name="Senoo K."/>
        </authorList>
    </citation>
    <scope>NUCLEOTIDE SEQUENCE [LARGE SCALE GENOMIC DNA]</scope>
    <source>
        <strain evidence="2">Red232</strain>
    </source>
</reference>
<proteinExistence type="predicted"/>
<dbReference type="EMBL" id="AP025591">
    <property type="protein sequence ID" value="BDG02428.1"/>
    <property type="molecule type" value="Genomic_DNA"/>
</dbReference>
<evidence type="ECO:0000313" key="1">
    <source>
        <dbReference type="EMBL" id="BDG02428.1"/>
    </source>
</evidence>
<dbReference type="Proteomes" id="UP001162891">
    <property type="component" value="Chromosome"/>
</dbReference>
<dbReference type="InterPro" id="IPR014262">
    <property type="entry name" value="HAF_rpt"/>
</dbReference>
<evidence type="ECO:0000313" key="2">
    <source>
        <dbReference type="Proteomes" id="UP001162891"/>
    </source>
</evidence>